<dbReference type="SUPFAM" id="SSF55729">
    <property type="entry name" value="Acyl-CoA N-acyltransferases (Nat)"/>
    <property type="match status" value="1"/>
</dbReference>
<dbReference type="PANTHER" id="PTHR36449:SF1">
    <property type="entry name" value="ACETYLTRANSFERASE"/>
    <property type="match status" value="1"/>
</dbReference>
<sequence>MAGGFSVVPGYLLGRLAVDRSLQGSGLGGWPLHDALETAVNASELAGGRIIVVDAIDDQAAAFYTHHGFRAVKGNPRRLVLKMSAARAILDETAPKPNETT</sequence>
<organism evidence="4 5">
    <name type="scientific">Actinoallomurus spadix</name>
    <dbReference type="NCBI Taxonomy" id="79912"/>
    <lineage>
        <taxon>Bacteria</taxon>
        <taxon>Bacillati</taxon>
        <taxon>Actinomycetota</taxon>
        <taxon>Actinomycetes</taxon>
        <taxon>Streptosporangiales</taxon>
        <taxon>Thermomonosporaceae</taxon>
        <taxon>Actinoallomurus</taxon>
    </lineage>
</organism>
<dbReference type="Proteomes" id="UP001501822">
    <property type="component" value="Unassembled WGS sequence"/>
</dbReference>
<keyword evidence="5" id="KW-1185">Reference proteome</keyword>
<evidence type="ECO:0000256" key="1">
    <source>
        <dbReference type="ARBA" id="ARBA00022649"/>
    </source>
</evidence>
<accession>A0ABN0X7S5</accession>
<evidence type="ECO:0000256" key="3">
    <source>
        <dbReference type="ARBA" id="ARBA00023315"/>
    </source>
</evidence>
<dbReference type="PANTHER" id="PTHR36449">
    <property type="entry name" value="ACETYLTRANSFERASE-RELATED"/>
    <property type="match status" value="1"/>
</dbReference>
<keyword evidence="2" id="KW-0808">Transferase</keyword>
<evidence type="ECO:0000313" key="4">
    <source>
        <dbReference type="EMBL" id="GAA0357356.1"/>
    </source>
</evidence>
<dbReference type="EMBL" id="BAAABM010000048">
    <property type="protein sequence ID" value="GAA0357356.1"/>
    <property type="molecule type" value="Genomic_DNA"/>
</dbReference>
<dbReference type="Gene3D" id="3.40.630.30">
    <property type="match status" value="1"/>
</dbReference>
<protein>
    <recommendedName>
        <fullName evidence="6">N-acetyltransferase domain-containing protein</fullName>
    </recommendedName>
</protein>
<keyword evidence="3" id="KW-0012">Acyltransferase</keyword>
<evidence type="ECO:0000313" key="5">
    <source>
        <dbReference type="Proteomes" id="UP001501822"/>
    </source>
</evidence>
<dbReference type="InterPro" id="IPR016181">
    <property type="entry name" value="Acyl_CoA_acyltransferase"/>
</dbReference>
<evidence type="ECO:0008006" key="6">
    <source>
        <dbReference type="Google" id="ProtNLM"/>
    </source>
</evidence>
<reference evidence="4 5" key="1">
    <citation type="journal article" date="2019" name="Int. J. Syst. Evol. Microbiol.">
        <title>The Global Catalogue of Microorganisms (GCM) 10K type strain sequencing project: providing services to taxonomists for standard genome sequencing and annotation.</title>
        <authorList>
            <consortium name="The Broad Institute Genomics Platform"/>
            <consortium name="The Broad Institute Genome Sequencing Center for Infectious Disease"/>
            <person name="Wu L."/>
            <person name="Ma J."/>
        </authorList>
    </citation>
    <scope>NUCLEOTIDE SEQUENCE [LARGE SCALE GENOMIC DNA]</scope>
    <source>
        <strain evidence="4 5">JCM 3146</strain>
    </source>
</reference>
<gene>
    <name evidence="4" type="ORF">GCM10010151_53750</name>
</gene>
<evidence type="ECO:0000256" key="2">
    <source>
        <dbReference type="ARBA" id="ARBA00022679"/>
    </source>
</evidence>
<keyword evidence="1" id="KW-1277">Toxin-antitoxin system</keyword>
<name>A0ABN0X7S5_9ACTN</name>
<comment type="caution">
    <text evidence="4">The sequence shown here is derived from an EMBL/GenBank/DDBJ whole genome shotgun (WGS) entry which is preliminary data.</text>
</comment>
<proteinExistence type="predicted"/>